<dbReference type="EMBL" id="LT629710">
    <property type="protein sequence ID" value="SDO25792.1"/>
    <property type="molecule type" value="Genomic_DNA"/>
</dbReference>
<dbReference type="RefSeq" id="WP_197676355.1">
    <property type="nucleotide sequence ID" value="NZ_LT629710.1"/>
</dbReference>
<keyword evidence="7" id="KW-1185">Reference proteome</keyword>
<evidence type="ECO:0000256" key="5">
    <source>
        <dbReference type="ARBA" id="ARBA00023315"/>
    </source>
</evidence>
<keyword evidence="4" id="KW-0443">Lipid metabolism</keyword>
<dbReference type="InterPro" id="IPR016181">
    <property type="entry name" value="Acyl_CoA_acyltransferase"/>
</dbReference>
<organism evidence="6 7">
    <name type="scientific">Nakamurella panacisegetis</name>
    <dbReference type="NCBI Taxonomy" id="1090615"/>
    <lineage>
        <taxon>Bacteria</taxon>
        <taxon>Bacillati</taxon>
        <taxon>Actinomycetota</taxon>
        <taxon>Actinomycetes</taxon>
        <taxon>Nakamurellales</taxon>
        <taxon>Nakamurellaceae</taxon>
        <taxon>Nakamurella</taxon>
    </lineage>
</organism>
<evidence type="ECO:0000256" key="3">
    <source>
        <dbReference type="ARBA" id="ARBA00022679"/>
    </source>
</evidence>
<gene>
    <name evidence="6" type="ORF">SAMN04515671_0332</name>
</gene>
<keyword evidence="2" id="KW-0444">Lipid biosynthesis</keyword>
<accession>A0A1H0I307</accession>
<dbReference type="GO" id="GO:0016746">
    <property type="term" value="F:acyltransferase activity"/>
    <property type="evidence" value="ECO:0007669"/>
    <property type="project" value="UniProtKB-KW"/>
</dbReference>
<keyword evidence="3" id="KW-0808">Transferase</keyword>
<dbReference type="PANTHER" id="PTHR37323">
    <property type="entry name" value="GCN5-RELATED N-ACETYLTRANSFERASE"/>
    <property type="match status" value="1"/>
</dbReference>
<sequence>MTTTELQTKANQLIDAPPVNGYHVALAADAADVLAAQRLRYDVFATEGGADTPGPAGLDVDPFDDLCDHLLVRASGPSADPGEVVATYRLLPPHANDSSPRGHGLYSHTEFDLTALEGILDRTVEAGRSCVAAEHRTAAPISLLWGGIARYMQLTGYRYLMGCASIPLTDGGSAAASFADLAAERYAAPPALRCRPRREFEVAGIARRRTDAVPPLLRGYLRLGAVVCGPPAFDPDFGTADFLVLLDLQTANRRYLRFFLGADDVNLLRDAR</sequence>
<keyword evidence="5" id="KW-0012">Acyltransferase</keyword>
<dbReference type="GO" id="GO:0006629">
    <property type="term" value="P:lipid metabolic process"/>
    <property type="evidence" value="ECO:0007669"/>
    <property type="project" value="UniProtKB-KW"/>
</dbReference>
<evidence type="ECO:0000256" key="4">
    <source>
        <dbReference type="ARBA" id="ARBA00023098"/>
    </source>
</evidence>
<protein>
    <submittedName>
        <fullName evidence="6">Putative hemolysin</fullName>
    </submittedName>
</protein>
<dbReference type="Gene3D" id="3.40.630.30">
    <property type="match status" value="1"/>
</dbReference>
<dbReference type="PANTHER" id="PTHR37323:SF1">
    <property type="entry name" value="L-ORNITHINE N(ALPHA)-ACYLTRANSFERASE"/>
    <property type="match status" value="1"/>
</dbReference>
<dbReference type="Proteomes" id="UP000198741">
    <property type="component" value="Chromosome I"/>
</dbReference>
<evidence type="ECO:0000313" key="7">
    <source>
        <dbReference type="Proteomes" id="UP000198741"/>
    </source>
</evidence>
<dbReference type="AlphaFoldDB" id="A0A1H0I307"/>
<name>A0A1H0I307_9ACTN</name>
<comment type="pathway">
    <text evidence="1">Lipid metabolism.</text>
</comment>
<dbReference type="Pfam" id="PF13444">
    <property type="entry name" value="Acetyltransf_5"/>
    <property type="match status" value="1"/>
</dbReference>
<proteinExistence type="predicted"/>
<evidence type="ECO:0000313" key="6">
    <source>
        <dbReference type="EMBL" id="SDO25792.1"/>
    </source>
</evidence>
<dbReference type="InterPro" id="IPR052351">
    <property type="entry name" value="Ornithine_N-alpha-AT"/>
</dbReference>
<dbReference type="STRING" id="1090615.SAMN04515671_0332"/>
<evidence type="ECO:0000256" key="1">
    <source>
        <dbReference type="ARBA" id="ARBA00005189"/>
    </source>
</evidence>
<reference evidence="6 7" key="1">
    <citation type="submission" date="2016-10" db="EMBL/GenBank/DDBJ databases">
        <authorList>
            <person name="de Groot N.N."/>
        </authorList>
    </citation>
    <scope>NUCLEOTIDE SEQUENCE [LARGE SCALE GENOMIC DNA]</scope>
    <source>
        <strain evidence="7">P4-7,KCTC 19426,CECT 7604</strain>
    </source>
</reference>
<dbReference type="SUPFAM" id="SSF55729">
    <property type="entry name" value="Acyl-CoA N-acyltransferases (Nat)"/>
    <property type="match status" value="1"/>
</dbReference>
<evidence type="ECO:0000256" key="2">
    <source>
        <dbReference type="ARBA" id="ARBA00022516"/>
    </source>
</evidence>